<dbReference type="InterPro" id="IPR001279">
    <property type="entry name" value="Metallo-B-lactamas"/>
</dbReference>
<accession>E0SCZ4</accession>
<dbReference type="Gene3D" id="3.60.15.10">
    <property type="entry name" value="Ribonuclease Z/Hydroxyacylglutathione hydrolase-like"/>
    <property type="match status" value="1"/>
</dbReference>
<sequence length="266" mass="29320">MVLTLRHTVMNITQIRNATLKINFAGKTFLIDPMLAEKGAYPGFDGTLNSHLRNPLVDLPVTLESLFAGVDAVIVTHTHLDHWDEAAEIHLPKSLPIFAQHEQDRETIRAAGFSDVRLLTEQSVFGDIMLIKTPGQHGSDAIMEKLRDRLGEVCGVVFRHPQEKTLYLAGDTVWNADVADNLRRYTPEVIILNCGDAQVVGLGSIIMNQQDVLAVAQYALNATLIASHMEAVNHSALSRTALRDFLQQNGVAHQVRIPADGESCML</sequence>
<proteinExistence type="predicted"/>
<dbReference type="GO" id="GO:0016787">
    <property type="term" value="F:hydrolase activity"/>
    <property type="evidence" value="ECO:0007669"/>
    <property type="project" value="UniProtKB-KW"/>
</dbReference>
<dbReference type="InterPro" id="IPR036866">
    <property type="entry name" value="RibonucZ/Hydroxyglut_hydro"/>
</dbReference>
<dbReference type="AlphaFoldDB" id="E0SCZ4"/>
<organism evidence="3 4">
    <name type="scientific">Dickeya dadantii (strain 3937)</name>
    <name type="common">Erwinia chrysanthemi (strain 3937)</name>
    <dbReference type="NCBI Taxonomy" id="198628"/>
    <lineage>
        <taxon>Bacteria</taxon>
        <taxon>Pseudomonadati</taxon>
        <taxon>Pseudomonadota</taxon>
        <taxon>Gammaproteobacteria</taxon>
        <taxon>Enterobacterales</taxon>
        <taxon>Pectobacteriaceae</taxon>
        <taxon>Dickeya</taxon>
    </lineage>
</organism>
<dbReference type="STRING" id="198628.Dda3937_01068"/>
<dbReference type="eggNOG" id="COG2220">
    <property type="taxonomic scope" value="Bacteria"/>
</dbReference>
<dbReference type="Proteomes" id="UP000006859">
    <property type="component" value="Chromosome"/>
</dbReference>
<evidence type="ECO:0000313" key="3">
    <source>
        <dbReference type="EMBL" id="ADN00716.1"/>
    </source>
</evidence>
<dbReference type="SMART" id="SM00849">
    <property type="entry name" value="Lactamase_B"/>
    <property type="match status" value="1"/>
</dbReference>
<dbReference type="PANTHER" id="PTHR43546:SF9">
    <property type="entry name" value="L-ASCORBATE-6-PHOSPHATE LACTONASE ULAG-RELATED"/>
    <property type="match status" value="1"/>
</dbReference>
<dbReference type="PANTHER" id="PTHR43546">
    <property type="entry name" value="UPF0173 METAL-DEPENDENT HYDROLASE MJ1163-RELATED"/>
    <property type="match status" value="1"/>
</dbReference>
<protein>
    <submittedName>
        <fullName evidence="3">ABC transporter permease protein yddR</fullName>
    </submittedName>
</protein>
<evidence type="ECO:0000256" key="1">
    <source>
        <dbReference type="ARBA" id="ARBA00022801"/>
    </source>
</evidence>
<dbReference type="KEGG" id="ddd:Dda3937_01068"/>
<keyword evidence="4" id="KW-1185">Reference proteome</keyword>
<feature type="domain" description="Metallo-beta-lactamase" evidence="2">
    <location>
        <begin position="15"/>
        <end position="228"/>
    </location>
</feature>
<dbReference type="InterPro" id="IPR050114">
    <property type="entry name" value="UPF0173_UPF0282_UlaG_hydrolase"/>
</dbReference>
<dbReference type="SUPFAM" id="SSF56281">
    <property type="entry name" value="Metallo-hydrolase/oxidoreductase"/>
    <property type="match status" value="1"/>
</dbReference>
<dbReference type="HOGENOM" id="CLU_096448_0_0_6"/>
<evidence type="ECO:0000259" key="2">
    <source>
        <dbReference type="SMART" id="SM00849"/>
    </source>
</evidence>
<name>E0SCZ4_DICD3</name>
<reference evidence="3 4" key="1">
    <citation type="journal article" date="2011" name="J. Bacteriol.">
        <title>Genome sequence of the plant-pathogenic bacterium Dickeya dadantii 3937.</title>
        <authorList>
            <person name="Glasner J.D."/>
            <person name="Yang C.H."/>
            <person name="Reverchon S."/>
            <person name="Hugouvieux-Cotte-Pattat N."/>
            <person name="Condemine G."/>
            <person name="Bohin J.P."/>
            <person name="Van Gijsegem F."/>
            <person name="Yang S."/>
            <person name="Franza T."/>
            <person name="Expert D."/>
            <person name="Plunkett G. III"/>
            <person name="San Francisco M.J."/>
            <person name="Charkowski A.O."/>
            <person name="Py B."/>
            <person name="Bell K."/>
            <person name="Rauscher L."/>
            <person name="Rodriguez-Palenzuela P."/>
            <person name="Toussaint A."/>
            <person name="Holeva M.C."/>
            <person name="He S.Y."/>
            <person name="Douet V."/>
            <person name="Boccara M."/>
            <person name="Blanco C."/>
            <person name="Toth I."/>
            <person name="Anderson B.D."/>
            <person name="Biehl B.S."/>
            <person name="Mau B."/>
            <person name="Flynn S.M."/>
            <person name="Barras F."/>
            <person name="Lindeberg M."/>
            <person name="Birch P.R."/>
            <person name="Tsuyumu S."/>
            <person name="Shi X."/>
            <person name="Hibbing M."/>
            <person name="Yap M.N."/>
            <person name="Carpentier M."/>
            <person name="Dassa E."/>
            <person name="Umehara M."/>
            <person name="Kim J.F."/>
            <person name="Rusch M."/>
            <person name="Soni P."/>
            <person name="Mayhew G.F."/>
            <person name="Fouts D.E."/>
            <person name="Gill S.R."/>
            <person name="Blattner F.R."/>
            <person name="Keen N.T."/>
            <person name="Perna N.T."/>
        </authorList>
    </citation>
    <scope>NUCLEOTIDE SEQUENCE [LARGE SCALE GENOMIC DNA]</scope>
    <source>
        <strain evidence="3 4">3937</strain>
    </source>
</reference>
<dbReference type="EMBL" id="CP002038">
    <property type="protein sequence ID" value="ADN00716.1"/>
    <property type="molecule type" value="Genomic_DNA"/>
</dbReference>
<keyword evidence="1" id="KW-0378">Hydrolase</keyword>
<gene>
    <name evidence="3" type="ordered locus">Dda3937_01068</name>
</gene>
<dbReference type="Pfam" id="PF12706">
    <property type="entry name" value="Lactamase_B_2"/>
    <property type="match status" value="1"/>
</dbReference>
<evidence type="ECO:0000313" key="4">
    <source>
        <dbReference type="Proteomes" id="UP000006859"/>
    </source>
</evidence>